<dbReference type="Proteomes" id="UP000824633">
    <property type="component" value="Chromosome"/>
</dbReference>
<dbReference type="InterPro" id="IPR000157">
    <property type="entry name" value="TIR_dom"/>
</dbReference>
<evidence type="ECO:0000313" key="3">
    <source>
        <dbReference type="Proteomes" id="UP000824633"/>
    </source>
</evidence>
<reference evidence="3" key="1">
    <citation type="submission" date="2021-07" db="EMBL/GenBank/DDBJ databases">
        <title>Complete genome sequencing of a Clostridium isolate.</title>
        <authorList>
            <person name="Ueki A."/>
            <person name="Tonouchi A."/>
        </authorList>
    </citation>
    <scope>NUCLEOTIDE SEQUENCE [LARGE SCALE GENOMIC DNA]</scope>
    <source>
        <strain evidence="3">C5S11</strain>
    </source>
</reference>
<dbReference type="RefSeq" id="WP_224033200.1">
    <property type="nucleotide sequence ID" value="NZ_AP024849.1"/>
</dbReference>
<evidence type="ECO:0000313" key="2">
    <source>
        <dbReference type="EMBL" id="BCZ46796.1"/>
    </source>
</evidence>
<sequence>MMKNDLLSLINKIDDLKMNFHISSGTGVNIIYDTFTFADWKQEVQLELQDIYDQTKDNFIWDTLIKLKQGFNDWKDERTFNEVSGSLNAIKKNIDKYYPVEITEIKKIKGEITMLQKSHKIFISHSSSDKEYVSKLIDLLEGIGLNHELIFCSSVPGYGIPLDNDIYDYLKIQFETYNLHVILVLSDNYYKSVACMNEMGAAWILKNRYTTILLPGFEFTEVAGAINPRQIGLKLDNEVTEVKEKLGQLKDCLLNEFGLSTIPDIRWEQKRDLFINSITTNKKENTVSNDVKVNLRKTIKKSEDLDDIHSIQNKTDADLSIILGDSQIEADSVKSFYRKIFEHLIIKQIDFDSIVPFKTGNKRYLINKENKHISGYKFFSPIQIQNYYIETHKSKNSARLDIIKFLNALSLEVR</sequence>
<dbReference type="Pfam" id="PF13676">
    <property type="entry name" value="TIR_2"/>
    <property type="match status" value="1"/>
</dbReference>
<proteinExistence type="predicted"/>
<organism evidence="2 3">
    <name type="scientific">Clostridium gelidum</name>
    <dbReference type="NCBI Taxonomy" id="704125"/>
    <lineage>
        <taxon>Bacteria</taxon>
        <taxon>Bacillati</taxon>
        <taxon>Bacillota</taxon>
        <taxon>Clostridia</taxon>
        <taxon>Eubacteriales</taxon>
        <taxon>Clostridiaceae</taxon>
        <taxon>Clostridium</taxon>
    </lineage>
</organism>
<gene>
    <name evidence="2" type="ORF">psyc5s11_28630</name>
</gene>
<dbReference type="EMBL" id="AP024849">
    <property type="protein sequence ID" value="BCZ46796.1"/>
    <property type="molecule type" value="Genomic_DNA"/>
</dbReference>
<protein>
    <recommendedName>
        <fullName evidence="1">TIR domain-containing protein</fullName>
    </recommendedName>
</protein>
<dbReference type="InterPro" id="IPR035897">
    <property type="entry name" value="Toll_tir_struct_dom_sf"/>
</dbReference>
<evidence type="ECO:0000259" key="1">
    <source>
        <dbReference type="PROSITE" id="PS50104"/>
    </source>
</evidence>
<accession>A0ABM7TCF9</accession>
<dbReference type="Gene3D" id="3.40.50.10140">
    <property type="entry name" value="Toll/interleukin-1 receptor homology (TIR) domain"/>
    <property type="match status" value="1"/>
</dbReference>
<dbReference type="PROSITE" id="PS50104">
    <property type="entry name" value="TIR"/>
    <property type="match status" value="1"/>
</dbReference>
<feature type="domain" description="TIR" evidence="1">
    <location>
        <begin position="117"/>
        <end position="253"/>
    </location>
</feature>
<keyword evidence="3" id="KW-1185">Reference proteome</keyword>
<dbReference type="SUPFAM" id="SSF52200">
    <property type="entry name" value="Toll/Interleukin receptor TIR domain"/>
    <property type="match status" value="1"/>
</dbReference>
<name>A0ABM7TCF9_9CLOT</name>